<dbReference type="EMBL" id="JARJCN010000136">
    <property type="protein sequence ID" value="KAJ7070213.1"/>
    <property type="molecule type" value="Genomic_DNA"/>
</dbReference>
<dbReference type="Proteomes" id="UP001222325">
    <property type="component" value="Unassembled WGS sequence"/>
</dbReference>
<accession>A0AAD6TNH5</accession>
<sequence length="64" mass="7532">LADGLGMHRNTLRNYLKMYGVYDRYSNITDKDLDILTRQFKRIKPSSGLRYLIGFLRTHGLKVQ</sequence>
<comment type="caution">
    <text evidence="1">The sequence shown here is derived from an EMBL/GenBank/DDBJ whole genome shotgun (WGS) entry which is preliminary data.</text>
</comment>
<organism evidence="1 2">
    <name type="scientific">Mycena belliarum</name>
    <dbReference type="NCBI Taxonomy" id="1033014"/>
    <lineage>
        <taxon>Eukaryota</taxon>
        <taxon>Fungi</taxon>
        <taxon>Dikarya</taxon>
        <taxon>Basidiomycota</taxon>
        <taxon>Agaricomycotina</taxon>
        <taxon>Agaricomycetes</taxon>
        <taxon>Agaricomycetidae</taxon>
        <taxon>Agaricales</taxon>
        <taxon>Marasmiineae</taxon>
        <taxon>Mycenaceae</taxon>
        <taxon>Mycena</taxon>
    </lineage>
</organism>
<proteinExistence type="predicted"/>
<evidence type="ECO:0000313" key="1">
    <source>
        <dbReference type="EMBL" id="KAJ7070213.1"/>
    </source>
</evidence>
<feature type="non-terminal residue" evidence="1">
    <location>
        <position position="1"/>
    </location>
</feature>
<reference evidence="1" key="1">
    <citation type="submission" date="2023-03" db="EMBL/GenBank/DDBJ databases">
        <title>Massive genome expansion in bonnet fungi (Mycena s.s.) driven by repeated elements and novel gene families across ecological guilds.</title>
        <authorList>
            <consortium name="Lawrence Berkeley National Laboratory"/>
            <person name="Harder C.B."/>
            <person name="Miyauchi S."/>
            <person name="Viragh M."/>
            <person name="Kuo A."/>
            <person name="Thoen E."/>
            <person name="Andreopoulos B."/>
            <person name="Lu D."/>
            <person name="Skrede I."/>
            <person name="Drula E."/>
            <person name="Henrissat B."/>
            <person name="Morin E."/>
            <person name="Kohler A."/>
            <person name="Barry K."/>
            <person name="LaButti K."/>
            <person name="Morin E."/>
            <person name="Salamov A."/>
            <person name="Lipzen A."/>
            <person name="Mereny Z."/>
            <person name="Hegedus B."/>
            <person name="Baldrian P."/>
            <person name="Stursova M."/>
            <person name="Weitz H."/>
            <person name="Taylor A."/>
            <person name="Grigoriev I.V."/>
            <person name="Nagy L.G."/>
            <person name="Martin F."/>
            <person name="Kauserud H."/>
        </authorList>
    </citation>
    <scope>NUCLEOTIDE SEQUENCE</scope>
    <source>
        <strain evidence="1">CBHHK173m</strain>
    </source>
</reference>
<keyword evidence="2" id="KW-1185">Reference proteome</keyword>
<feature type="non-terminal residue" evidence="1">
    <location>
        <position position="64"/>
    </location>
</feature>
<dbReference type="AlphaFoldDB" id="A0AAD6TNH5"/>
<name>A0AAD6TNH5_9AGAR</name>
<evidence type="ECO:0000313" key="2">
    <source>
        <dbReference type="Proteomes" id="UP001222325"/>
    </source>
</evidence>
<gene>
    <name evidence="1" type="ORF">B0H15DRAFT_763291</name>
</gene>
<protein>
    <submittedName>
        <fullName evidence="1">Uncharacterized protein</fullName>
    </submittedName>
</protein>